<evidence type="ECO:0000313" key="2">
    <source>
        <dbReference type="Proteomes" id="UP000046680"/>
    </source>
</evidence>
<sequence>MGDDEHHPAIQQRQPSDGKPRILTDLVGAVAIDQRRCREFDIGSVHYRDRDPGAVVSVRPVTPLHIVFAAVAAQYGLFFQQGTLASDQVDVVDPHRGDERSGTDPQFGRIPVGVGPQSGRHQLGVERDLFGLTIVSVRPDRPQLNPRQRLAPIADYQMAGQGIHRVESDVVAVGDEGALPRRILDRGLYQCEVHRAVVVQDQKPVLASYDRMLHRVLDAVAARQHHAELRCRICRVRVTDLRSDGRPRRNQQIGVAASTPHREPEPIIGFVVNPLRRFAGP</sequence>
<dbReference type="EMBL" id="CGCX01000471">
    <property type="protein sequence ID" value="CFR76795.1"/>
    <property type="molecule type" value="Genomic_DNA"/>
</dbReference>
<evidence type="ECO:0000313" key="1">
    <source>
        <dbReference type="EMBL" id="CFR76795.1"/>
    </source>
</evidence>
<accession>A0A654TZJ2</accession>
<protein>
    <submittedName>
        <fullName evidence="1">Uncharacterized protein</fullName>
    </submittedName>
</protein>
<organism evidence="1 2">
    <name type="scientific">Mycobacterium tuberculosis</name>
    <dbReference type="NCBI Taxonomy" id="1773"/>
    <lineage>
        <taxon>Bacteria</taxon>
        <taxon>Bacillati</taxon>
        <taxon>Actinomycetota</taxon>
        <taxon>Actinomycetes</taxon>
        <taxon>Mycobacteriales</taxon>
        <taxon>Mycobacteriaceae</taxon>
        <taxon>Mycobacterium</taxon>
        <taxon>Mycobacterium tuberculosis complex</taxon>
    </lineage>
</organism>
<proteinExistence type="predicted"/>
<dbReference type="AlphaFoldDB" id="A0A654TZJ2"/>
<name>A0A654TZJ2_MYCTX</name>
<dbReference type="Proteomes" id="UP000046680">
    <property type="component" value="Unassembled WGS sequence"/>
</dbReference>
<reference evidence="1 2" key="1">
    <citation type="submission" date="2015-03" db="EMBL/GenBank/DDBJ databases">
        <authorList>
            <consortium name="Pathogen Informatics"/>
        </authorList>
    </citation>
    <scope>NUCLEOTIDE SEQUENCE [LARGE SCALE GENOMIC DNA]</scope>
    <source>
        <strain evidence="1 2">C09601061</strain>
    </source>
</reference>
<gene>
    <name evidence="1" type="ORF">ERS007657_01509</name>
</gene>